<name>A0A2G4EZK0_9CYAN</name>
<dbReference type="Proteomes" id="UP000226442">
    <property type="component" value="Unassembled WGS sequence"/>
</dbReference>
<dbReference type="PANTHER" id="PTHR33352:SF3">
    <property type="entry name" value="SLR1612 PROTEIN"/>
    <property type="match status" value="1"/>
</dbReference>
<evidence type="ECO:0000259" key="1">
    <source>
        <dbReference type="Pfam" id="PF05685"/>
    </source>
</evidence>
<sequence length="288" mass="32864">MTVLTQIEQEEIEYPSSDGEPMAESDITRDYMTYGVEALKLHFHKRWDVYVSANSFVYYEEGNKSAVVAPDIYVVFGVKKRQRDNYKIWKEAGIAPQFVLEITSETTQDVDQETKPETYRSLGVKEYFQYDPSGNYLNPILQGVRLVNNRYESIPANNIAFDTLWLYSEVLGLELHIISGELRLRNPQTGEFLKTYQQSEEARLAEHSARLAEHSARLAEQQARLAAESAFQQSEKGRLAEQQARLATELSLRAVVSHLLNSGTNLEQVAKMMNLSTSEVQRLIGENE</sequence>
<dbReference type="InterPro" id="IPR012296">
    <property type="entry name" value="Nuclease_put_TT1808"/>
</dbReference>
<dbReference type="InterPro" id="IPR008538">
    <property type="entry name" value="Uma2"/>
</dbReference>
<reference evidence="2" key="1">
    <citation type="submission" date="2017-10" db="EMBL/GenBank/DDBJ databases">
        <title>Draft genome sequence of the planktic cyanobacteria Tychonema bourrellyi isolated from alpine lentic freshwater.</title>
        <authorList>
            <person name="Tett A."/>
            <person name="Armanini F."/>
            <person name="Asnicar F."/>
            <person name="Boscaini A."/>
            <person name="Pasolli E."/>
            <person name="Zolfo M."/>
            <person name="Donati C."/>
            <person name="Salmaso N."/>
            <person name="Segata N."/>
        </authorList>
    </citation>
    <scope>NUCLEOTIDE SEQUENCE</scope>
    <source>
        <strain evidence="2">FEM_GT703</strain>
    </source>
</reference>
<proteinExistence type="predicted"/>
<dbReference type="CDD" id="cd06260">
    <property type="entry name" value="DUF820-like"/>
    <property type="match status" value="1"/>
</dbReference>
<feature type="domain" description="Putative restriction endonuclease" evidence="1">
    <location>
        <begin position="37"/>
        <end position="154"/>
    </location>
</feature>
<dbReference type="PANTHER" id="PTHR33352">
    <property type="entry name" value="SLR1095 PROTEIN"/>
    <property type="match status" value="1"/>
</dbReference>
<dbReference type="AlphaFoldDB" id="A0A2G4EZK0"/>
<dbReference type="Gene3D" id="3.90.1570.10">
    <property type="entry name" value="tt1808, chain A"/>
    <property type="match status" value="1"/>
</dbReference>
<gene>
    <name evidence="2" type="ORF">CP500_013365</name>
</gene>
<accession>A0A2G4EZK0</accession>
<dbReference type="SUPFAM" id="SSF52980">
    <property type="entry name" value="Restriction endonuclease-like"/>
    <property type="match status" value="1"/>
</dbReference>
<dbReference type="Gene3D" id="6.10.250.1010">
    <property type="match status" value="1"/>
</dbReference>
<protein>
    <recommendedName>
        <fullName evidence="1">Putative restriction endonuclease domain-containing protein</fullName>
    </recommendedName>
</protein>
<dbReference type="EMBL" id="NXIB02000071">
    <property type="protein sequence ID" value="PHX54940.1"/>
    <property type="molecule type" value="Genomic_DNA"/>
</dbReference>
<dbReference type="InterPro" id="IPR011335">
    <property type="entry name" value="Restrct_endonuc-II-like"/>
</dbReference>
<comment type="caution">
    <text evidence="2">The sequence shown here is derived from an EMBL/GenBank/DDBJ whole genome shotgun (WGS) entry which is preliminary data.</text>
</comment>
<organism evidence="2 3">
    <name type="scientific">Tychonema bourrellyi FEM_GT703</name>
    <dbReference type="NCBI Taxonomy" id="2040638"/>
    <lineage>
        <taxon>Bacteria</taxon>
        <taxon>Bacillati</taxon>
        <taxon>Cyanobacteriota</taxon>
        <taxon>Cyanophyceae</taxon>
        <taxon>Oscillatoriophycideae</taxon>
        <taxon>Oscillatoriales</taxon>
        <taxon>Microcoleaceae</taxon>
        <taxon>Tychonema</taxon>
    </lineage>
</organism>
<dbReference type="OrthoDB" id="463786at2"/>
<evidence type="ECO:0000313" key="3">
    <source>
        <dbReference type="Proteomes" id="UP000226442"/>
    </source>
</evidence>
<keyword evidence="3" id="KW-1185">Reference proteome</keyword>
<evidence type="ECO:0000313" key="2">
    <source>
        <dbReference type="EMBL" id="PHX54940.1"/>
    </source>
</evidence>
<dbReference type="RefSeq" id="WP_096830467.1">
    <property type="nucleotide sequence ID" value="NZ_NXIB02000071.1"/>
</dbReference>
<dbReference type="Pfam" id="PF05685">
    <property type="entry name" value="Uma2"/>
    <property type="match status" value="1"/>
</dbReference>